<dbReference type="KEGG" id="mng:MNEG_0295"/>
<dbReference type="PANTHER" id="PTHR22878">
    <property type="entry name" value="DYNEIN HEAVY CHAIN 6, AXONEMAL-LIKE-RELATED"/>
    <property type="match status" value="1"/>
</dbReference>
<dbReference type="Pfam" id="PF18198">
    <property type="entry name" value="AAA_lid_11"/>
    <property type="match status" value="1"/>
</dbReference>
<evidence type="ECO:0000256" key="4">
    <source>
        <dbReference type="ARBA" id="ARBA00022701"/>
    </source>
</evidence>
<sequence>MIGQDLEDKILRLLRECEGNILDDEQLIATLNNSKLTSAAIQGRVREAEETERSINEARESYRPAATRASILYFVIADLALVSPMYQFSLAYFSRLFKTCVESSEQSEDVPTRLQILNDYTTDFVFRSVSRALFEEHKGLFSFLLAASIARHPSAGEVSEAEWAFFLRGPPAAAAGNASGIATPAARRPAWVGEVAWRALCYLEGAVAALRGLTAGVAAGPDAADWQAWHESDEPHLRPLPGAWEASLPASSFPRLLLLRALREEKLSFGCTQYAAARLGASFTEPAPWTLEEVFGDTSCKTPIIFILSTGADPTAALQRFGDRKGWPMGSRLHLISLGQGQGPLAESIVKHAAGVGDWVCLQNCHLAESWMTRLEEKVDELGREGSGTHPDFRLWLTSMPSPVFPVAVLQNGVELTNEPPRGVKANLARTYNDFSQEVLDSCPAKPMEWRRLLYSLSFFHAVVQERRKFGPLGWNIRYEFNASDLDCSAATLRMFLDQQGPIPWEALEYVVGQINYGGRVTDDLDRRCLASVLRRYISPRAAEADGFLLALPGGDYTVAPGGAALEAVREHVRALPRLHAERRDA</sequence>
<protein>
    <submittedName>
        <fullName evidence="18">Dynein-1-alpha heavy chain, flagellar inner armI1 complex</fullName>
    </submittedName>
</protein>
<feature type="domain" description="Dynein heavy chain AAA lid" evidence="17">
    <location>
        <begin position="450"/>
        <end position="578"/>
    </location>
</feature>
<dbReference type="GO" id="GO:0007018">
    <property type="term" value="P:microtubule-based movement"/>
    <property type="evidence" value="ECO:0007669"/>
    <property type="project" value="InterPro"/>
</dbReference>
<keyword evidence="14" id="KW-0472">Membrane</keyword>
<name>A0A0D2NUA9_9CHLO</name>
<dbReference type="InterPro" id="IPR004273">
    <property type="entry name" value="Dynein_heavy_D6_P-loop"/>
</dbReference>
<dbReference type="FunFam" id="1.10.8.1220:FF:000001">
    <property type="entry name" value="Dynein axonemal heavy chain 5"/>
    <property type="match status" value="1"/>
</dbReference>
<dbReference type="Gene3D" id="3.40.50.300">
    <property type="entry name" value="P-loop containing nucleotide triphosphate hydrolases"/>
    <property type="match status" value="1"/>
</dbReference>
<evidence type="ECO:0000256" key="13">
    <source>
        <dbReference type="ARBA" id="ARBA00023273"/>
    </source>
</evidence>
<dbReference type="GO" id="GO:0005524">
    <property type="term" value="F:ATP binding"/>
    <property type="evidence" value="ECO:0007669"/>
    <property type="project" value="UniProtKB-KW"/>
</dbReference>
<dbReference type="OrthoDB" id="537704at2759"/>
<dbReference type="Gene3D" id="6.10.140.1060">
    <property type="match status" value="1"/>
</dbReference>
<dbReference type="InterPro" id="IPR026983">
    <property type="entry name" value="DHC"/>
</dbReference>
<proteinExistence type="predicted"/>
<evidence type="ECO:0000259" key="15">
    <source>
        <dbReference type="Pfam" id="PF03028"/>
    </source>
</evidence>
<dbReference type="EMBL" id="KK100241">
    <property type="protein sequence ID" value="KIZ07656.1"/>
    <property type="molecule type" value="Genomic_DNA"/>
</dbReference>
<evidence type="ECO:0000256" key="1">
    <source>
        <dbReference type="ARBA" id="ARBA00004138"/>
    </source>
</evidence>
<evidence type="ECO:0000256" key="7">
    <source>
        <dbReference type="ARBA" id="ARBA00022840"/>
    </source>
</evidence>
<keyword evidence="4" id="KW-0493">Microtubule</keyword>
<dbReference type="AlphaFoldDB" id="A0A0D2NUA9"/>
<dbReference type="PANTHER" id="PTHR22878:SF68">
    <property type="entry name" value="DYNEIN HEAVY CHAIN 6, AXONEMAL-LIKE"/>
    <property type="match status" value="1"/>
</dbReference>
<feature type="domain" description="Dynein heavy chain ATP-binding dynein motor region" evidence="16">
    <location>
        <begin position="4"/>
        <end position="41"/>
    </location>
</feature>
<dbReference type="GeneID" id="25726413"/>
<dbReference type="InterPro" id="IPR035706">
    <property type="entry name" value="AAA_9"/>
</dbReference>
<keyword evidence="14" id="KW-0812">Transmembrane</keyword>
<dbReference type="Proteomes" id="UP000054498">
    <property type="component" value="Unassembled WGS sequence"/>
</dbReference>
<dbReference type="InterPro" id="IPR027417">
    <property type="entry name" value="P-loop_NTPase"/>
</dbReference>
<keyword evidence="9" id="KW-0175">Coiled coil</keyword>
<keyword evidence="8" id="KW-0243">Dynein</keyword>
<evidence type="ECO:0000256" key="6">
    <source>
        <dbReference type="ARBA" id="ARBA00022794"/>
    </source>
</evidence>
<evidence type="ECO:0000313" key="19">
    <source>
        <dbReference type="Proteomes" id="UP000054498"/>
    </source>
</evidence>
<keyword evidence="18" id="KW-0282">Flagellum</keyword>
<keyword evidence="7" id="KW-0067">ATP-binding</keyword>
<evidence type="ECO:0000259" key="16">
    <source>
        <dbReference type="Pfam" id="PF12781"/>
    </source>
</evidence>
<dbReference type="Gene3D" id="1.10.8.1220">
    <property type="match status" value="1"/>
</dbReference>
<comment type="subcellular location">
    <subcellularLocation>
        <location evidence="1">Cell projection</location>
        <location evidence="1">Cilium</location>
    </subcellularLocation>
    <subcellularLocation>
        <location evidence="2">Cytoplasm</location>
        <location evidence="2">Cytoskeleton</location>
    </subcellularLocation>
</comment>
<dbReference type="Pfam" id="PF03028">
    <property type="entry name" value="Dynein_heavy"/>
    <property type="match status" value="1"/>
</dbReference>
<evidence type="ECO:0000259" key="17">
    <source>
        <dbReference type="Pfam" id="PF18198"/>
    </source>
</evidence>
<dbReference type="GO" id="GO:0030286">
    <property type="term" value="C:dynein complex"/>
    <property type="evidence" value="ECO:0007669"/>
    <property type="project" value="UniProtKB-KW"/>
</dbReference>
<evidence type="ECO:0000256" key="10">
    <source>
        <dbReference type="ARBA" id="ARBA00023069"/>
    </source>
</evidence>
<evidence type="ECO:0000256" key="14">
    <source>
        <dbReference type="SAM" id="Phobius"/>
    </source>
</evidence>
<keyword evidence="6" id="KW-0970">Cilium biogenesis/degradation</keyword>
<organism evidence="18 19">
    <name type="scientific">Monoraphidium neglectum</name>
    <dbReference type="NCBI Taxonomy" id="145388"/>
    <lineage>
        <taxon>Eukaryota</taxon>
        <taxon>Viridiplantae</taxon>
        <taxon>Chlorophyta</taxon>
        <taxon>core chlorophytes</taxon>
        <taxon>Chlorophyceae</taxon>
        <taxon>CS clade</taxon>
        <taxon>Sphaeropleales</taxon>
        <taxon>Selenastraceae</taxon>
        <taxon>Monoraphidium</taxon>
    </lineage>
</organism>
<keyword evidence="11" id="KW-0505">Motor protein</keyword>
<dbReference type="GO" id="GO:0005929">
    <property type="term" value="C:cilium"/>
    <property type="evidence" value="ECO:0007669"/>
    <property type="project" value="UniProtKB-SubCell"/>
</dbReference>
<feature type="transmembrane region" description="Helical" evidence="14">
    <location>
        <begin position="71"/>
        <end position="93"/>
    </location>
</feature>
<dbReference type="GO" id="GO:0060271">
    <property type="term" value="P:cilium assembly"/>
    <property type="evidence" value="ECO:0007669"/>
    <property type="project" value="UniProtKB-ARBA"/>
</dbReference>
<dbReference type="InterPro" id="IPR041658">
    <property type="entry name" value="AAA_lid_11"/>
</dbReference>
<dbReference type="RefSeq" id="XP_013906675.1">
    <property type="nucleotide sequence ID" value="XM_014051221.1"/>
</dbReference>
<evidence type="ECO:0000256" key="9">
    <source>
        <dbReference type="ARBA" id="ARBA00023054"/>
    </source>
</evidence>
<keyword evidence="12" id="KW-0206">Cytoskeleton</keyword>
<keyword evidence="10" id="KW-0969">Cilium</keyword>
<evidence type="ECO:0000256" key="11">
    <source>
        <dbReference type="ARBA" id="ARBA00023175"/>
    </source>
</evidence>
<evidence type="ECO:0000256" key="3">
    <source>
        <dbReference type="ARBA" id="ARBA00022490"/>
    </source>
</evidence>
<dbReference type="InterPro" id="IPR042219">
    <property type="entry name" value="AAA_lid_11_sf"/>
</dbReference>
<feature type="domain" description="Dynein heavy chain region D6 P-loop" evidence="15">
    <location>
        <begin position="299"/>
        <end position="417"/>
    </location>
</feature>
<dbReference type="FunFam" id="3.40.50.300:FF:000362">
    <property type="entry name" value="Dynein, axonemal, heavy chain 6"/>
    <property type="match status" value="1"/>
</dbReference>
<dbReference type="GO" id="GO:0005874">
    <property type="term" value="C:microtubule"/>
    <property type="evidence" value="ECO:0007669"/>
    <property type="project" value="UniProtKB-KW"/>
</dbReference>
<evidence type="ECO:0000256" key="12">
    <source>
        <dbReference type="ARBA" id="ARBA00023212"/>
    </source>
</evidence>
<dbReference type="GO" id="GO:0051959">
    <property type="term" value="F:dynein light intermediate chain binding"/>
    <property type="evidence" value="ECO:0007669"/>
    <property type="project" value="InterPro"/>
</dbReference>
<dbReference type="GO" id="GO:0045505">
    <property type="term" value="F:dynein intermediate chain binding"/>
    <property type="evidence" value="ECO:0007669"/>
    <property type="project" value="InterPro"/>
</dbReference>
<keyword evidence="14" id="KW-1133">Transmembrane helix</keyword>
<gene>
    <name evidence="18" type="ORF">MNEG_0295</name>
</gene>
<dbReference type="GO" id="GO:0008569">
    <property type="term" value="F:minus-end-directed microtubule motor activity"/>
    <property type="evidence" value="ECO:0007669"/>
    <property type="project" value="InterPro"/>
</dbReference>
<evidence type="ECO:0000256" key="2">
    <source>
        <dbReference type="ARBA" id="ARBA00004245"/>
    </source>
</evidence>
<keyword evidence="19" id="KW-1185">Reference proteome</keyword>
<evidence type="ECO:0000313" key="18">
    <source>
        <dbReference type="EMBL" id="KIZ07656.1"/>
    </source>
</evidence>
<accession>A0A0D2NUA9</accession>
<keyword evidence="13" id="KW-0966">Cell projection</keyword>
<keyword evidence="5" id="KW-0547">Nucleotide-binding</keyword>
<evidence type="ECO:0000256" key="5">
    <source>
        <dbReference type="ARBA" id="ARBA00022741"/>
    </source>
</evidence>
<evidence type="ECO:0000256" key="8">
    <source>
        <dbReference type="ARBA" id="ARBA00023017"/>
    </source>
</evidence>
<keyword evidence="3" id="KW-0963">Cytoplasm</keyword>
<dbReference type="Gene3D" id="1.10.8.720">
    <property type="entry name" value="Region D6 of dynein motor"/>
    <property type="match status" value="1"/>
</dbReference>
<dbReference type="STRING" id="145388.A0A0D2NUA9"/>
<dbReference type="Pfam" id="PF12781">
    <property type="entry name" value="AAA_9"/>
    <property type="match status" value="1"/>
</dbReference>
<reference evidence="18 19" key="1">
    <citation type="journal article" date="2013" name="BMC Genomics">
        <title>Reconstruction of the lipid metabolism for the microalga Monoraphidium neglectum from its genome sequence reveals characteristics suitable for biofuel production.</title>
        <authorList>
            <person name="Bogen C."/>
            <person name="Al-Dilaimi A."/>
            <person name="Albersmeier A."/>
            <person name="Wichmann J."/>
            <person name="Grundmann M."/>
            <person name="Rupp O."/>
            <person name="Lauersen K.J."/>
            <person name="Blifernez-Klassen O."/>
            <person name="Kalinowski J."/>
            <person name="Goesmann A."/>
            <person name="Mussgnug J.H."/>
            <person name="Kruse O."/>
        </authorList>
    </citation>
    <scope>NUCLEOTIDE SEQUENCE [LARGE SCALE GENOMIC DNA]</scope>
    <source>
        <strain evidence="18 19">SAG 48.87</strain>
    </source>
</reference>